<evidence type="ECO:0000313" key="3">
    <source>
        <dbReference type="EMBL" id="NDV02593.1"/>
    </source>
</evidence>
<comment type="similarity">
    <text evidence="1 2">Belongs to the UPF0178 family.</text>
</comment>
<dbReference type="RefSeq" id="WP_163895705.1">
    <property type="nucleotide sequence ID" value="NZ_JAAFYS010000004.1"/>
</dbReference>
<sequence length="148" mass="15790">MIYVDADACPVRAEAERVALRHGLKMFVVSNGGIRPSREPLVENVIVTEGPDVADMWIAERAGAGDVVVTSDIPLAARAVEAGALVVKPDGEQLTARNVGQALAARDLMTDLRAADPFRQGGGRPFSKRDRSRFLDALERAVRAAAQG</sequence>
<dbReference type="EMBL" id="JAAGAB010000004">
    <property type="protein sequence ID" value="NDV02593.1"/>
    <property type="molecule type" value="Genomic_DNA"/>
</dbReference>
<gene>
    <name evidence="3" type="ORF">GZA08_16605</name>
</gene>
<dbReference type="NCBIfam" id="NF001095">
    <property type="entry name" value="PRK00124.1"/>
    <property type="match status" value="1"/>
</dbReference>
<dbReference type="Pfam" id="PF02639">
    <property type="entry name" value="DUF188"/>
    <property type="match status" value="1"/>
</dbReference>
<comment type="caution">
    <text evidence="3">The sequence shown here is derived from an EMBL/GenBank/DDBJ whole genome shotgun (WGS) entry which is preliminary data.</text>
</comment>
<dbReference type="AlphaFoldDB" id="A0A6B2JLZ0"/>
<organism evidence="3 4">
    <name type="scientific">Pseudoroseicyclus tamaricis</name>
    <dbReference type="NCBI Taxonomy" id="2705421"/>
    <lineage>
        <taxon>Bacteria</taxon>
        <taxon>Pseudomonadati</taxon>
        <taxon>Pseudomonadota</taxon>
        <taxon>Alphaproteobacteria</taxon>
        <taxon>Rhodobacterales</taxon>
        <taxon>Paracoccaceae</taxon>
        <taxon>Pseudoroseicyclus</taxon>
    </lineage>
</organism>
<evidence type="ECO:0000256" key="1">
    <source>
        <dbReference type="ARBA" id="ARBA00008522"/>
    </source>
</evidence>
<dbReference type="InterPro" id="IPR003791">
    <property type="entry name" value="UPF0178"/>
</dbReference>
<dbReference type="PANTHER" id="PTHR35146:SF1">
    <property type="entry name" value="UPF0178 PROTEIN YAII"/>
    <property type="match status" value="1"/>
</dbReference>
<evidence type="ECO:0000256" key="2">
    <source>
        <dbReference type="HAMAP-Rule" id="MF_00489"/>
    </source>
</evidence>
<dbReference type="PANTHER" id="PTHR35146">
    <property type="entry name" value="UPF0178 PROTEIN YAII"/>
    <property type="match status" value="1"/>
</dbReference>
<dbReference type="HAMAP" id="MF_00489">
    <property type="entry name" value="UPF0178"/>
    <property type="match status" value="1"/>
</dbReference>
<accession>A0A6B2JLZ0</accession>
<reference evidence="3 4" key="1">
    <citation type="submission" date="2020-02" db="EMBL/GenBank/DDBJ databases">
        <title>Pseudoroseicyclus tamarix, sp. nov., isolated from offshore sediment of a Tamarix chinensis forest.</title>
        <authorList>
            <person name="Gai Y."/>
        </authorList>
    </citation>
    <scope>NUCLEOTIDE SEQUENCE [LARGE SCALE GENOMIC DNA]</scope>
    <source>
        <strain evidence="3 4">CLL3-39</strain>
    </source>
</reference>
<keyword evidence="4" id="KW-1185">Reference proteome</keyword>
<protein>
    <recommendedName>
        <fullName evidence="2">UPF0178 protein GZA08_16605</fullName>
    </recommendedName>
</protein>
<dbReference type="Proteomes" id="UP000474757">
    <property type="component" value="Unassembled WGS sequence"/>
</dbReference>
<proteinExistence type="inferred from homology"/>
<name>A0A6B2JLZ0_9RHOB</name>
<evidence type="ECO:0000313" key="4">
    <source>
        <dbReference type="Proteomes" id="UP000474757"/>
    </source>
</evidence>